<dbReference type="GO" id="GO:0009507">
    <property type="term" value="C:chloroplast"/>
    <property type="evidence" value="ECO:0007669"/>
    <property type="project" value="TreeGrafter"/>
</dbReference>
<proteinExistence type="predicted"/>
<gene>
    <name evidence="1" type="ORF">GH714_034550</name>
</gene>
<name>A0A6A6L362_HEVBR</name>
<accession>A0A6A6L362</accession>
<comment type="caution">
    <text evidence="1">The sequence shown here is derived from an EMBL/GenBank/DDBJ whole genome shotgun (WGS) entry which is preliminary data.</text>
</comment>
<reference evidence="1 2" key="1">
    <citation type="journal article" date="2020" name="Mol. Plant">
        <title>The Chromosome-Based Rubber Tree Genome Provides New Insights into Spurge Genome Evolution and Rubber Biosynthesis.</title>
        <authorList>
            <person name="Liu J."/>
            <person name="Shi C."/>
            <person name="Shi C.C."/>
            <person name="Li W."/>
            <person name="Zhang Q.J."/>
            <person name="Zhang Y."/>
            <person name="Li K."/>
            <person name="Lu H.F."/>
            <person name="Shi C."/>
            <person name="Zhu S.T."/>
            <person name="Xiao Z.Y."/>
            <person name="Nan H."/>
            <person name="Yue Y."/>
            <person name="Zhu X.G."/>
            <person name="Wu Y."/>
            <person name="Hong X.N."/>
            <person name="Fan G.Y."/>
            <person name="Tong Y."/>
            <person name="Zhang D."/>
            <person name="Mao C.L."/>
            <person name="Liu Y.L."/>
            <person name="Hao S.J."/>
            <person name="Liu W.Q."/>
            <person name="Lv M.Q."/>
            <person name="Zhang H.B."/>
            <person name="Liu Y."/>
            <person name="Hu-Tang G.R."/>
            <person name="Wang J.P."/>
            <person name="Wang J.H."/>
            <person name="Sun Y.H."/>
            <person name="Ni S.B."/>
            <person name="Chen W.B."/>
            <person name="Zhang X.C."/>
            <person name="Jiao Y.N."/>
            <person name="Eichler E.E."/>
            <person name="Li G.H."/>
            <person name="Liu X."/>
            <person name="Gao L.Z."/>
        </authorList>
    </citation>
    <scope>NUCLEOTIDE SEQUENCE [LARGE SCALE GENOMIC DNA]</scope>
    <source>
        <strain evidence="2">cv. GT1</strain>
        <tissue evidence="1">Leaf</tissue>
    </source>
</reference>
<dbReference type="PANTHER" id="PTHR31033">
    <property type="entry name" value="PROTEIN, PUTATIVE-RELATED"/>
    <property type="match status" value="1"/>
</dbReference>
<dbReference type="EMBL" id="JAAGAX010000013">
    <property type="protein sequence ID" value="KAF2295852.1"/>
    <property type="molecule type" value="Genomic_DNA"/>
</dbReference>
<evidence type="ECO:0000313" key="2">
    <source>
        <dbReference type="Proteomes" id="UP000467840"/>
    </source>
</evidence>
<dbReference type="AlphaFoldDB" id="A0A6A6L362"/>
<organism evidence="1 2">
    <name type="scientific">Hevea brasiliensis</name>
    <name type="common">Para rubber tree</name>
    <name type="synonym">Siphonia brasiliensis</name>
    <dbReference type="NCBI Taxonomy" id="3981"/>
    <lineage>
        <taxon>Eukaryota</taxon>
        <taxon>Viridiplantae</taxon>
        <taxon>Streptophyta</taxon>
        <taxon>Embryophyta</taxon>
        <taxon>Tracheophyta</taxon>
        <taxon>Spermatophyta</taxon>
        <taxon>Magnoliopsida</taxon>
        <taxon>eudicotyledons</taxon>
        <taxon>Gunneridae</taxon>
        <taxon>Pentapetalae</taxon>
        <taxon>rosids</taxon>
        <taxon>fabids</taxon>
        <taxon>Malpighiales</taxon>
        <taxon>Euphorbiaceae</taxon>
        <taxon>Crotonoideae</taxon>
        <taxon>Micrandreae</taxon>
        <taxon>Hevea</taxon>
    </lineage>
</organism>
<sequence>MLRKSVLMPKSAMAFTIAASVLGQVIGSRAERYRLKTVAARKMSLAETPISGSRQLQIVSVKGGHCGNLVEYPVSLQSVLPPKEVRIHGADDSKAVALVFGEDESCGFGFSTRFGEGAAANDSDITNINLRREENSSNSETKEKAEEEDFWSMYPRLNESLKLEQFSEYTLPDSGINFIEERLSSIGNLKAKELEEKWKKLQVAETELKLVKEKLIQQQTELILNLIS</sequence>
<evidence type="ECO:0000313" key="1">
    <source>
        <dbReference type="EMBL" id="KAF2295852.1"/>
    </source>
</evidence>
<dbReference type="PANTHER" id="PTHR31033:SF21">
    <property type="entry name" value="TRANSMEMBRANE PROTEIN"/>
    <property type="match status" value="1"/>
</dbReference>
<keyword evidence="2" id="KW-1185">Reference proteome</keyword>
<dbReference type="Proteomes" id="UP000467840">
    <property type="component" value="Chromosome 7"/>
</dbReference>
<protein>
    <submittedName>
        <fullName evidence="1">Uncharacterized protein</fullName>
    </submittedName>
</protein>